<dbReference type="Proteomes" id="UP001076974">
    <property type="component" value="Unassembled WGS sequence"/>
</dbReference>
<feature type="transmembrane region" description="Helical" evidence="1">
    <location>
        <begin position="72"/>
        <end position="95"/>
    </location>
</feature>
<comment type="caution">
    <text evidence="2">The sequence shown here is derived from an EMBL/GenBank/DDBJ whole genome shotgun (WGS) entry which is preliminary data.</text>
</comment>
<keyword evidence="1" id="KW-1133">Transmembrane helix</keyword>
<evidence type="ECO:0000256" key="1">
    <source>
        <dbReference type="SAM" id="Phobius"/>
    </source>
</evidence>
<evidence type="ECO:0000313" key="2">
    <source>
        <dbReference type="EMBL" id="MCZ0690101.1"/>
    </source>
</evidence>
<dbReference type="AlphaFoldDB" id="A0AAJ1LKK3"/>
<keyword evidence="1" id="KW-0812">Transmembrane</keyword>
<sequence length="170" mass="19514">MKKEQFIKNLRYSLRKLKKDEREKYIAYYEEIISDMIENGVSEEEAVAHQGGTKEVAEEILRENAVKREFKIGWIGSLLIILTLLSGTLSGYLMYQEYRIKSEFAEIHTEIANETVSITGGSDGPTSVFLAGKITFWVRPDILIVITVMMVIITISYFILDYSRRSRESG</sequence>
<proteinExistence type="predicted"/>
<reference evidence="2" key="1">
    <citation type="submission" date="2022-11" db="EMBL/GenBank/DDBJ databases">
        <title>Temperate bacteriophages infecting mucin-degrading bacterium Ruminococcus gnavus from the human gut.</title>
        <authorList>
            <person name="Buttimer C."/>
        </authorList>
    </citation>
    <scope>NUCLEOTIDE SEQUENCE</scope>
    <source>
        <strain evidence="2">CCUG 52279</strain>
    </source>
</reference>
<feature type="transmembrane region" description="Helical" evidence="1">
    <location>
        <begin position="142"/>
        <end position="160"/>
    </location>
</feature>
<dbReference type="Pfam" id="PF22564">
    <property type="entry name" value="HAAS"/>
    <property type="match status" value="1"/>
</dbReference>
<organism evidence="2 3">
    <name type="scientific">Mediterraneibacter gnavus</name>
    <name type="common">Ruminococcus gnavus</name>
    <dbReference type="NCBI Taxonomy" id="33038"/>
    <lineage>
        <taxon>Bacteria</taxon>
        <taxon>Bacillati</taxon>
        <taxon>Bacillota</taxon>
        <taxon>Clostridia</taxon>
        <taxon>Lachnospirales</taxon>
        <taxon>Lachnospiraceae</taxon>
        <taxon>Mediterraneibacter</taxon>
    </lineage>
</organism>
<dbReference type="EMBL" id="JAPRBD010000009">
    <property type="protein sequence ID" value="MCZ0690101.1"/>
    <property type="molecule type" value="Genomic_DNA"/>
</dbReference>
<accession>A0AAJ1LKK3</accession>
<evidence type="ECO:0000313" key="3">
    <source>
        <dbReference type="Proteomes" id="UP001076974"/>
    </source>
</evidence>
<name>A0AAJ1LKK3_MEDGN</name>
<protein>
    <submittedName>
        <fullName evidence="2">DUF1700 domain-containing protein</fullName>
    </submittedName>
</protein>
<dbReference type="RefSeq" id="WP_242953329.1">
    <property type="nucleotide sequence ID" value="NZ_JAPRBD010000009.1"/>
</dbReference>
<gene>
    <name evidence="2" type="ORF">OZZ16_09280</name>
</gene>
<keyword evidence="1" id="KW-0472">Membrane</keyword>